<evidence type="ECO:0000256" key="5">
    <source>
        <dbReference type="ARBA" id="ARBA00022695"/>
    </source>
</evidence>
<dbReference type="SUPFAM" id="SSF56399">
    <property type="entry name" value="ADP-ribosylation"/>
    <property type="match status" value="1"/>
</dbReference>
<feature type="region of interest" description="Disordered" evidence="10">
    <location>
        <begin position="96"/>
        <end position="136"/>
    </location>
</feature>
<comment type="subcellular location">
    <subcellularLocation>
        <location evidence="1">Nucleus</location>
    </subcellularLocation>
</comment>
<dbReference type="EC" id="2.4.2.30" evidence="2"/>
<protein>
    <recommendedName>
        <fullName evidence="2">NAD(+) ADP-ribosyltransferase</fullName>
        <ecNumber evidence="2">2.4.2.30</ecNumber>
    </recommendedName>
</protein>
<reference evidence="14 15" key="1">
    <citation type="submission" date="2011-07" db="EMBL/GenBank/DDBJ databases">
        <authorList>
            <person name="Coyne R."/>
            <person name="Brami D."/>
            <person name="Johnson J."/>
            <person name="Hostetler J."/>
            <person name="Hannick L."/>
            <person name="Clark T."/>
            <person name="Cassidy-Hanley D."/>
            <person name="Inman J."/>
        </authorList>
    </citation>
    <scope>NUCLEOTIDE SEQUENCE [LARGE SCALE GENOMIC DNA]</scope>
    <source>
        <strain evidence="14 15">G5</strain>
    </source>
</reference>
<keyword evidence="14" id="KW-0413">Isomerase</keyword>
<dbReference type="PANTHER" id="PTHR10459">
    <property type="entry name" value="DNA LIGASE"/>
    <property type="match status" value="1"/>
</dbReference>
<evidence type="ECO:0000259" key="11">
    <source>
        <dbReference type="PROSITE" id="PS51059"/>
    </source>
</evidence>
<dbReference type="GO" id="GO:0070212">
    <property type="term" value="P:protein poly-ADP-ribosylation"/>
    <property type="evidence" value="ECO:0007669"/>
    <property type="project" value="TreeGrafter"/>
</dbReference>
<evidence type="ECO:0000256" key="4">
    <source>
        <dbReference type="ARBA" id="ARBA00022679"/>
    </source>
</evidence>
<comment type="catalytic activity">
    <reaction evidence="8">
        <text>NAD(+) + (ADP-D-ribosyl)n-acceptor = nicotinamide + (ADP-D-ribosyl)n+1-acceptor + H(+).</text>
        <dbReference type="EC" id="2.4.2.30"/>
    </reaction>
</comment>
<sequence length="522" mass="61990">MSSVNSIFFDEDNIKEDSNQNQKNFQQESSFELQQESEESMKQLIQLNKTQQSVDTRRQGEMQKKLMKFVKNSKKRKLVKQKKQESEDEQMIELEIVSENEENPKKTDIISKSNLSSRKDENQQQNNIYSQQDKSKQLVKNTQLDLEIQMTDLKIKPLQATQPKSQKQRSDGYQVYENYTCMLNLTDISYGVKGHNKFYQIEVLHMKFSKFTVYTKWGRVGAQNPQETYKGYENKYDAILAFKKKFYEKTHNDWNGDFSSFKVQPGKYTWIQVEGESSKSSINQDVEKLNQRNELLKKKIQELPSQLEQKIKSLMLIIWDFSRISKTLKELNFDTEKNPLGKLSYQQIQKGYKILTEIQNAIIQNAKKSIIIELTNQFYTNIPQNYGMKQLPIIDHIQKVREKIYLLDILKEVDITNKYINQALQSKVKNYLINYCFYQMLKAKIEILNPQDIQYKIIQKMIQNTHGPSHNKYKLSIKDIYLVDKKSEKQRFFPFTQLGNKKYRIMQVFQVKDQEQLLQRLL</sequence>
<evidence type="ECO:0000259" key="12">
    <source>
        <dbReference type="PROSITE" id="PS51060"/>
    </source>
</evidence>
<gene>
    <name evidence="14" type="ORF">IMG5_114740</name>
</gene>
<organism evidence="14 15">
    <name type="scientific">Ichthyophthirius multifiliis</name>
    <name type="common">White spot disease agent</name>
    <name type="synonym">Ich</name>
    <dbReference type="NCBI Taxonomy" id="5932"/>
    <lineage>
        <taxon>Eukaryota</taxon>
        <taxon>Sar</taxon>
        <taxon>Alveolata</taxon>
        <taxon>Ciliophora</taxon>
        <taxon>Intramacronucleata</taxon>
        <taxon>Oligohymenophorea</taxon>
        <taxon>Hymenostomatida</taxon>
        <taxon>Ophryoglenina</taxon>
        <taxon>Ichthyophthirius</taxon>
    </lineage>
</organism>
<evidence type="ECO:0000256" key="7">
    <source>
        <dbReference type="ARBA" id="ARBA00023242"/>
    </source>
</evidence>
<dbReference type="GO" id="GO:0003950">
    <property type="term" value="F:NAD+ poly-ADP-ribosyltransferase activity"/>
    <property type="evidence" value="ECO:0007669"/>
    <property type="project" value="UniProtKB-EC"/>
</dbReference>
<dbReference type="GO" id="GO:0016779">
    <property type="term" value="F:nucleotidyltransferase activity"/>
    <property type="evidence" value="ECO:0007669"/>
    <property type="project" value="UniProtKB-KW"/>
</dbReference>
<feature type="domain" description="PARP catalytic" evidence="11">
    <location>
        <begin position="431"/>
        <end position="522"/>
    </location>
</feature>
<dbReference type="GO" id="GO:0005730">
    <property type="term" value="C:nucleolus"/>
    <property type="evidence" value="ECO:0007669"/>
    <property type="project" value="TreeGrafter"/>
</dbReference>
<evidence type="ECO:0000256" key="1">
    <source>
        <dbReference type="ARBA" id="ARBA00004123"/>
    </source>
</evidence>
<dbReference type="PROSITE" id="PS51060">
    <property type="entry name" value="PARP_ALPHA_HD"/>
    <property type="match status" value="1"/>
</dbReference>
<keyword evidence="7" id="KW-0539">Nucleus</keyword>
<dbReference type="RefSeq" id="XP_004034751.1">
    <property type="nucleotide sequence ID" value="XM_004034703.1"/>
</dbReference>
<dbReference type="OrthoDB" id="429950at2759"/>
<dbReference type="InterPro" id="IPR008893">
    <property type="entry name" value="WGR_domain"/>
</dbReference>
<dbReference type="InterPro" id="IPR004102">
    <property type="entry name" value="Poly(ADP-ribose)pol_reg_dom"/>
</dbReference>
<dbReference type="InterPro" id="IPR050800">
    <property type="entry name" value="ARTD/PARP"/>
</dbReference>
<keyword evidence="15" id="KW-1185">Reference proteome</keyword>
<dbReference type="PROSITE" id="PS51059">
    <property type="entry name" value="PARP_CATALYTIC"/>
    <property type="match status" value="1"/>
</dbReference>
<dbReference type="EMBL" id="GL983899">
    <property type="protein sequence ID" value="EGR31265.1"/>
    <property type="molecule type" value="Genomic_DNA"/>
</dbReference>
<dbReference type="GO" id="GO:0006302">
    <property type="term" value="P:double-strand break repair"/>
    <property type="evidence" value="ECO:0007669"/>
    <property type="project" value="TreeGrafter"/>
</dbReference>
<keyword evidence="3 14" id="KW-0328">Glycosyltransferase</keyword>
<feature type="compositionally biased region" description="Polar residues" evidence="10">
    <location>
        <begin position="43"/>
        <end position="54"/>
    </location>
</feature>
<feature type="compositionally biased region" description="Low complexity" evidence="10">
    <location>
        <begin position="25"/>
        <end position="34"/>
    </location>
</feature>
<name>G0QU41_ICHMU</name>
<dbReference type="InterPro" id="IPR012317">
    <property type="entry name" value="Poly(ADP-ribose)pol_cat_dom"/>
</dbReference>
<dbReference type="AlphaFoldDB" id="G0QU41"/>
<feature type="coiled-coil region" evidence="9">
    <location>
        <begin position="279"/>
        <end position="306"/>
    </location>
</feature>
<proteinExistence type="predicted"/>
<dbReference type="PANTHER" id="PTHR10459:SF60">
    <property type="entry name" value="POLY [ADP-RIBOSE] POLYMERASE 2"/>
    <property type="match status" value="1"/>
</dbReference>
<dbReference type="SMART" id="SM00773">
    <property type="entry name" value="WGR"/>
    <property type="match status" value="1"/>
</dbReference>
<dbReference type="Proteomes" id="UP000008983">
    <property type="component" value="Unassembled WGS sequence"/>
</dbReference>
<evidence type="ECO:0000256" key="6">
    <source>
        <dbReference type="ARBA" id="ARBA00023027"/>
    </source>
</evidence>
<dbReference type="Gene3D" id="3.90.228.10">
    <property type="match status" value="1"/>
</dbReference>
<evidence type="ECO:0000256" key="2">
    <source>
        <dbReference type="ARBA" id="ARBA00012020"/>
    </source>
</evidence>
<dbReference type="InterPro" id="IPR036930">
    <property type="entry name" value="WGR_dom_sf"/>
</dbReference>
<dbReference type="GO" id="GO:0016853">
    <property type="term" value="F:isomerase activity"/>
    <property type="evidence" value="ECO:0007669"/>
    <property type="project" value="UniProtKB-KW"/>
</dbReference>
<dbReference type="SUPFAM" id="SSF142921">
    <property type="entry name" value="WGR domain-like"/>
    <property type="match status" value="1"/>
</dbReference>
<keyword evidence="6" id="KW-0520">NAD</keyword>
<dbReference type="PROSITE" id="PS51977">
    <property type="entry name" value="WGR"/>
    <property type="match status" value="1"/>
</dbReference>
<dbReference type="CDD" id="cd07997">
    <property type="entry name" value="WGR_PARP"/>
    <property type="match status" value="1"/>
</dbReference>
<dbReference type="Gene3D" id="1.20.142.10">
    <property type="entry name" value="Poly(ADP-ribose) polymerase, regulatory domain"/>
    <property type="match status" value="1"/>
</dbReference>
<evidence type="ECO:0000313" key="14">
    <source>
        <dbReference type="EMBL" id="EGR31265.1"/>
    </source>
</evidence>
<evidence type="ECO:0000256" key="9">
    <source>
        <dbReference type="SAM" id="Coils"/>
    </source>
</evidence>
<keyword evidence="9" id="KW-0175">Coiled coil</keyword>
<evidence type="ECO:0000256" key="3">
    <source>
        <dbReference type="ARBA" id="ARBA00022676"/>
    </source>
</evidence>
<dbReference type="OMA" id="YFDDQEN"/>
<feature type="compositionally biased region" description="Polar residues" evidence="10">
    <location>
        <begin position="123"/>
        <end position="136"/>
    </location>
</feature>
<keyword evidence="4 14" id="KW-0808">Transferase</keyword>
<dbReference type="GeneID" id="14907406"/>
<evidence type="ECO:0000259" key="13">
    <source>
        <dbReference type="PROSITE" id="PS51977"/>
    </source>
</evidence>
<evidence type="ECO:0000256" key="8">
    <source>
        <dbReference type="ARBA" id="ARBA00033987"/>
    </source>
</evidence>
<accession>G0QU41</accession>
<keyword evidence="5" id="KW-0548">Nucleotidyltransferase</keyword>
<feature type="domain" description="PARP alpha-helical" evidence="12">
    <location>
        <begin position="304"/>
        <end position="421"/>
    </location>
</feature>
<dbReference type="InParanoid" id="G0QU41"/>
<feature type="domain" description="WGR" evidence="13">
    <location>
        <begin position="172"/>
        <end position="268"/>
    </location>
</feature>
<dbReference type="eggNOG" id="KOG1037">
    <property type="taxonomic scope" value="Eukaryota"/>
</dbReference>
<dbReference type="STRING" id="857967.G0QU41"/>
<dbReference type="InterPro" id="IPR036616">
    <property type="entry name" value="Poly(ADP-ribose)pol_reg_dom_sf"/>
</dbReference>
<dbReference type="Pfam" id="PF02877">
    <property type="entry name" value="PARP_reg"/>
    <property type="match status" value="1"/>
</dbReference>
<evidence type="ECO:0000256" key="10">
    <source>
        <dbReference type="SAM" id="MobiDB-lite"/>
    </source>
</evidence>
<dbReference type="GO" id="GO:1990404">
    <property type="term" value="F:NAD+-protein mono-ADP-ribosyltransferase activity"/>
    <property type="evidence" value="ECO:0007669"/>
    <property type="project" value="TreeGrafter"/>
</dbReference>
<feature type="region of interest" description="Disordered" evidence="10">
    <location>
        <begin position="1"/>
        <end position="61"/>
    </location>
</feature>
<dbReference type="Pfam" id="PF05406">
    <property type="entry name" value="WGR"/>
    <property type="match status" value="1"/>
</dbReference>
<dbReference type="SUPFAM" id="SSF47587">
    <property type="entry name" value="Domain of poly(ADP-ribose) polymerase"/>
    <property type="match status" value="1"/>
</dbReference>
<evidence type="ECO:0000313" key="15">
    <source>
        <dbReference type="Proteomes" id="UP000008983"/>
    </source>
</evidence>